<dbReference type="OrthoDB" id="463714at2"/>
<dbReference type="Proteomes" id="UP000325211">
    <property type="component" value="Chromosome"/>
</dbReference>
<protein>
    <submittedName>
        <fullName evidence="2">Uncharacterized protein</fullName>
    </submittedName>
</protein>
<proteinExistence type="predicted"/>
<gene>
    <name evidence="2" type="ORF">DEJ50_29955</name>
</gene>
<dbReference type="AlphaFoldDB" id="A0A5P2DDW3"/>
<evidence type="ECO:0000256" key="1">
    <source>
        <dbReference type="SAM" id="MobiDB-lite"/>
    </source>
</evidence>
<reference evidence="2 3" key="1">
    <citation type="submission" date="2018-05" db="EMBL/GenBank/DDBJ databases">
        <title>Streptomyces venezuelae.</title>
        <authorList>
            <person name="Kim W."/>
            <person name="Lee N."/>
            <person name="Cho B.-K."/>
        </authorList>
    </citation>
    <scope>NUCLEOTIDE SEQUENCE [LARGE SCALE GENOMIC DNA]</scope>
    <source>
        <strain evidence="2 3">ATCC 21782</strain>
    </source>
</reference>
<evidence type="ECO:0000313" key="2">
    <source>
        <dbReference type="EMBL" id="QES51441.1"/>
    </source>
</evidence>
<name>A0A5P2DDW3_STRVZ</name>
<dbReference type="EMBL" id="CP029190">
    <property type="protein sequence ID" value="QES51441.1"/>
    <property type="molecule type" value="Genomic_DNA"/>
</dbReference>
<accession>A0A5P2DDW3</accession>
<dbReference type="RefSeq" id="WP_150211187.1">
    <property type="nucleotide sequence ID" value="NZ_CP029190.1"/>
</dbReference>
<feature type="region of interest" description="Disordered" evidence="1">
    <location>
        <begin position="1"/>
        <end position="21"/>
    </location>
</feature>
<sequence length="231" mass="24678">MGYIEGAPPVPSENLTGKPEGYPSALSVEFTEAEQAVHSLSAGRTTSRTSAFNFSVSAENDQSLLAINAPMGIGFAQPAAKFSLKATGSAALEFSTTWSADITVGQGHTTARASRLALTGHTEDPARVLNPAVGRRYVPANTGMALVQSQTADVFALRLAHTGALVAYRMLPNPDIPLDWNIIHFPINPRYTKQGTLDGAVGFDDRGKVTDPDYPGVTRYGEYSYFKPRDA</sequence>
<organism evidence="2 3">
    <name type="scientific">Streptomyces venezuelae</name>
    <dbReference type="NCBI Taxonomy" id="54571"/>
    <lineage>
        <taxon>Bacteria</taxon>
        <taxon>Bacillati</taxon>
        <taxon>Actinomycetota</taxon>
        <taxon>Actinomycetes</taxon>
        <taxon>Kitasatosporales</taxon>
        <taxon>Streptomycetaceae</taxon>
        <taxon>Streptomyces</taxon>
    </lineage>
</organism>
<evidence type="ECO:0000313" key="3">
    <source>
        <dbReference type="Proteomes" id="UP000325211"/>
    </source>
</evidence>